<feature type="region of interest" description="Disordered" evidence="1">
    <location>
        <begin position="1"/>
        <end position="32"/>
    </location>
</feature>
<dbReference type="SUPFAM" id="SSF52980">
    <property type="entry name" value="Restriction endonuclease-like"/>
    <property type="match status" value="1"/>
</dbReference>
<dbReference type="PANTHER" id="PTHR38590:SF1">
    <property type="entry name" value="BLL0828 PROTEIN"/>
    <property type="match status" value="1"/>
</dbReference>
<evidence type="ECO:0000256" key="1">
    <source>
        <dbReference type="SAM" id="MobiDB-lite"/>
    </source>
</evidence>
<organism evidence="3 4">
    <name type="scientific">Nostoc cf. commune SO-36</name>
    <dbReference type="NCBI Taxonomy" id="449208"/>
    <lineage>
        <taxon>Bacteria</taxon>
        <taxon>Bacillati</taxon>
        <taxon>Cyanobacteriota</taxon>
        <taxon>Cyanophyceae</taxon>
        <taxon>Nostocales</taxon>
        <taxon>Nostocaceae</taxon>
        <taxon>Nostoc</taxon>
    </lineage>
</organism>
<evidence type="ECO:0000313" key="4">
    <source>
        <dbReference type="Proteomes" id="UP001055453"/>
    </source>
</evidence>
<proteinExistence type="predicted"/>
<dbReference type="RefSeq" id="WP_251955948.1">
    <property type="nucleotide sequence ID" value="NZ_AP025732.1"/>
</dbReference>
<accession>A0ABM7Z5E9</accession>
<gene>
    <name evidence="3" type="ORF">ANSO36C_40840</name>
</gene>
<dbReference type="EMBL" id="AP025732">
    <property type="protein sequence ID" value="BDI18282.1"/>
    <property type="molecule type" value="Genomic_DNA"/>
</dbReference>
<dbReference type="Proteomes" id="UP001055453">
    <property type="component" value="Chromosome"/>
</dbReference>
<dbReference type="Pfam" id="PF04480">
    <property type="entry name" value="DUF559"/>
    <property type="match status" value="1"/>
</dbReference>
<keyword evidence="4" id="KW-1185">Reference proteome</keyword>
<dbReference type="PANTHER" id="PTHR38590">
    <property type="entry name" value="BLL0828 PROTEIN"/>
    <property type="match status" value="1"/>
</dbReference>
<dbReference type="InterPro" id="IPR007569">
    <property type="entry name" value="DUF559"/>
</dbReference>
<feature type="domain" description="DUF559" evidence="2">
    <location>
        <begin position="44"/>
        <end position="150"/>
    </location>
</feature>
<sequence length="152" mass="17674">MTQDQKPKPKSLTGSNSPSSLAGRGLGGGVPGYPWQTPHELWKKLKPLARQMRCEPTPAEKLLWHKLRDKQLLGFKFRRQQTIDRFIVDFYCNEARLVVEVDGEIHDYTQQEDAIRQEFLESLGLKVVRFRNEDVLERMEGMLQDIASHLQR</sequence>
<name>A0ABM7Z5E9_NOSCO</name>
<evidence type="ECO:0000313" key="3">
    <source>
        <dbReference type="EMBL" id="BDI18282.1"/>
    </source>
</evidence>
<dbReference type="Gene3D" id="3.40.960.10">
    <property type="entry name" value="VSR Endonuclease"/>
    <property type="match status" value="1"/>
</dbReference>
<dbReference type="CDD" id="cd01038">
    <property type="entry name" value="Endonuclease_DUF559"/>
    <property type="match status" value="1"/>
</dbReference>
<dbReference type="InterPro" id="IPR011335">
    <property type="entry name" value="Restrct_endonuc-II-like"/>
</dbReference>
<reference evidence="3" key="1">
    <citation type="submission" date="2022-04" db="EMBL/GenBank/DDBJ databases">
        <title>Complete genome sequence of a cyanobacterium, Nostoc sp. SO-36, isolated in Antarctica.</title>
        <authorList>
            <person name="Kanesaki Y."/>
            <person name="Effendi D."/>
            <person name="Sakamoto T."/>
            <person name="Ohtani S."/>
            <person name="Awai K."/>
        </authorList>
    </citation>
    <scope>NUCLEOTIDE SEQUENCE</scope>
    <source>
        <strain evidence="3">SO-36</strain>
    </source>
</reference>
<protein>
    <recommendedName>
        <fullName evidence="2">DUF559 domain-containing protein</fullName>
    </recommendedName>
</protein>
<evidence type="ECO:0000259" key="2">
    <source>
        <dbReference type="Pfam" id="PF04480"/>
    </source>
</evidence>
<dbReference type="InterPro" id="IPR047216">
    <property type="entry name" value="Endonuclease_DUF559_bact"/>
</dbReference>